<protein>
    <recommendedName>
        <fullName evidence="3">HTH cro/C1-type domain-containing protein</fullName>
    </recommendedName>
</protein>
<dbReference type="STRING" id="483218.BACPEC_01334"/>
<evidence type="ECO:0000259" key="3">
    <source>
        <dbReference type="PROSITE" id="PS50943"/>
    </source>
</evidence>
<feature type="domain" description="HTH cro/C1-type" evidence="3">
    <location>
        <begin position="33"/>
        <end position="87"/>
    </location>
</feature>
<dbReference type="Proteomes" id="UP000003136">
    <property type="component" value="Unassembled WGS sequence"/>
</dbReference>
<dbReference type="GO" id="GO:0003677">
    <property type="term" value="F:DNA binding"/>
    <property type="evidence" value="ECO:0007669"/>
    <property type="project" value="UniProtKB-KW"/>
</dbReference>
<keyword evidence="1" id="KW-0238">DNA-binding</keyword>
<accession>B7AT66</accession>
<dbReference type="SMART" id="SM00530">
    <property type="entry name" value="HTH_XRE"/>
    <property type="match status" value="1"/>
</dbReference>
<dbReference type="PANTHER" id="PTHR46797">
    <property type="entry name" value="HTH-TYPE TRANSCRIPTIONAL REGULATOR"/>
    <property type="match status" value="1"/>
</dbReference>
<dbReference type="eggNOG" id="COG1396">
    <property type="taxonomic scope" value="Bacteria"/>
</dbReference>
<gene>
    <name evidence="4" type="ORF">BACPEC_01334</name>
</gene>
<dbReference type="HOGENOM" id="CLU_066192_17_6_9"/>
<proteinExistence type="predicted"/>
<evidence type="ECO:0000313" key="4">
    <source>
        <dbReference type="EMBL" id="EEC56850.1"/>
    </source>
</evidence>
<reference evidence="4 5" key="1">
    <citation type="submission" date="2008-11" db="EMBL/GenBank/DDBJ databases">
        <title>Draft genome sequence of Bacteroides pectinophilus (ATCC 43243).</title>
        <authorList>
            <person name="Sudarsanam P."/>
            <person name="Ley R."/>
            <person name="Guruge J."/>
            <person name="Turnbaugh P.J."/>
            <person name="Mahowald M."/>
            <person name="Liep D."/>
            <person name="Gordon J."/>
        </authorList>
    </citation>
    <scope>NUCLEOTIDE SEQUENCE [LARGE SCALE GENOMIC DNA]</scope>
    <source>
        <strain evidence="4 5">ATCC 43243</strain>
    </source>
</reference>
<dbReference type="Pfam" id="PF01381">
    <property type="entry name" value="HTH_3"/>
    <property type="match status" value="1"/>
</dbReference>
<name>B7AT66_9FIRM</name>
<dbReference type="PANTHER" id="PTHR46797:SF1">
    <property type="entry name" value="METHYLPHOSPHONATE SYNTHASE"/>
    <property type="match status" value="1"/>
</dbReference>
<organism evidence="4 5">
    <name type="scientific">[Bacteroides] pectinophilus ATCC 43243</name>
    <dbReference type="NCBI Taxonomy" id="483218"/>
    <lineage>
        <taxon>Bacteria</taxon>
        <taxon>Bacillati</taxon>
        <taxon>Bacillota</taxon>
        <taxon>Clostridia</taxon>
        <taxon>Eubacteriales</taxon>
    </lineage>
</organism>
<evidence type="ECO:0000256" key="1">
    <source>
        <dbReference type="ARBA" id="ARBA00023125"/>
    </source>
</evidence>
<keyword evidence="5" id="KW-1185">Reference proteome</keyword>
<evidence type="ECO:0000256" key="2">
    <source>
        <dbReference type="SAM" id="MobiDB-lite"/>
    </source>
</evidence>
<sequence>MDNLPCVRKRKQEVQSMNQTQTSVNHRQIGYRIKEVRELNHISQAQLAEMTDLSVSYISHIENAKRKASLESIIRIVNALGITVDELLAGVQMNNPAAYQTDIDMLMEGCSENEKRFIYELIKASLETMHKNGWELASSDRHR</sequence>
<dbReference type="CDD" id="cd00093">
    <property type="entry name" value="HTH_XRE"/>
    <property type="match status" value="1"/>
</dbReference>
<dbReference type="Gene3D" id="1.10.260.40">
    <property type="entry name" value="lambda repressor-like DNA-binding domains"/>
    <property type="match status" value="1"/>
</dbReference>
<dbReference type="AlphaFoldDB" id="B7AT66"/>
<dbReference type="InterPro" id="IPR001387">
    <property type="entry name" value="Cro/C1-type_HTH"/>
</dbReference>
<dbReference type="EMBL" id="ABVQ01000036">
    <property type="protein sequence ID" value="EEC56850.1"/>
    <property type="molecule type" value="Genomic_DNA"/>
</dbReference>
<dbReference type="SUPFAM" id="SSF47413">
    <property type="entry name" value="lambda repressor-like DNA-binding domains"/>
    <property type="match status" value="1"/>
</dbReference>
<evidence type="ECO:0000313" key="5">
    <source>
        <dbReference type="Proteomes" id="UP000003136"/>
    </source>
</evidence>
<dbReference type="PROSITE" id="PS50943">
    <property type="entry name" value="HTH_CROC1"/>
    <property type="match status" value="1"/>
</dbReference>
<comment type="caution">
    <text evidence="4">The sequence shown here is derived from an EMBL/GenBank/DDBJ whole genome shotgun (WGS) entry which is preliminary data.</text>
</comment>
<dbReference type="GO" id="GO:0005829">
    <property type="term" value="C:cytosol"/>
    <property type="evidence" value="ECO:0007669"/>
    <property type="project" value="TreeGrafter"/>
</dbReference>
<reference evidence="4 5" key="2">
    <citation type="submission" date="2008-11" db="EMBL/GenBank/DDBJ databases">
        <authorList>
            <person name="Fulton L."/>
            <person name="Clifton S."/>
            <person name="Fulton B."/>
            <person name="Xu J."/>
            <person name="Minx P."/>
            <person name="Pepin K.H."/>
            <person name="Johnson M."/>
            <person name="Bhonagiri V."/>
            <person name="Nash W.E."/>
            <person name="Mardis E.R."/>
            <person name="Wilson R.K."/>
        </authorList>
    </citation>
    <scope>NUCLEOTIDE SEQUENCE [LARGE SCALE GENOMIC DNA]</scope>
    <source>
        <strain evidence="4 5">ATCC 43243</strain>
    </source>
</reference>
<dbReference type="InterPro" id="IPR050807">
    <property type="entry name" value="TransReg_Diox_bact_type"/>
</dbReference>
<dbReference type="InterPro" id="IPR010982">
    <property type="entry name" value="Lambda_DNA-bd_dom_sf"/>
</dbReference>
<feature type="region of interest" description="Disordered" evidence="2">
    <location>
        <begin position="1"/>
        <end position="21"/>
    </location>
</feature>
<dbReference type="GO" id="GO:0003700">
    <property type="term" value="F:DNA-binding transcription factor activity"/>
    <property type="evidence" value="ECO:0007669"/>
    <property type="project" value="TreeGrafter"/>
</dbReference>